<comment type="caution">
    <text evidence="1">The sequence shown here is derived from an EMBL/GenBank/DDBJ whole genome shotgun (WGS) entry which is preliminary data.</text>
</comment>
<evidence type="ECO:0000313" key="1">
    <source>
        <dbReference type="EMBL" id="CAG8471092.1"/>
    </source>
</evidence>
<reference evidence="1" key="1">
    <citation type="submission" date="2021-06" db="EMBL/GenBank/DDBJ databases">
        <authorList>
            <person name="Kallberg Y."/>
            <person name="Tangrot J."/>
            <person name="Rosling A."/>
        </authorList>
    </citation>
    <scope>NUCLEOTIDE SEQUENCE</scope>
    <source>
        <strain evidence="1">AU212A</strain>
    </source>
</reference>
<dbReference type="Proteomes" id="UP000789860">
    <property type="component" value="Unassembled WGS sequence"/>
</dbReference>
<sequence>MYLIFKKSRFKPASEIDLVTQAITDLKESSSNIETTSRSSIKPNNKKFDLSRFKYQRPSNDTLNHYKQTAIPKNTQKNIQSDLNIDQINDKHILAVLLSEFVIAIKKRDKNEFKADSLYNGVCAINRYFIERFKEIGLFNLYGNFEFASFRDILYSRLRELEEIPNRTSQGADPLSNYEIKQIFKHYELNKDTPIGLFRRVFLWIGCCTAKWSRSYLDIIASHFKERFDGGFDFLMIYDKTHKGGYYYRNTSGFGYNTPSQIIPSDELGVIGAFLKTICELTRIDCTNQCIVNYFLRKTTTQKLNNHNVDPQAIMNITLHYTIAGLNRYRKQNEEQCIK</sequence>
<dbReference type="EMBL" id="CAJVPM010001666">
    <property type="protein sequence ID" value="CAG8471092.1"/>
    <property type="molecule type" value="Genomic_DNA"/>
</dbReference>
<gene>
    <name evidence="1" type="ORF">SCALOS_LOCUS2029</name>
</gene>
<proteinExistence type="predicted"/>
<name>A0ACA9KFI7_9GLOM</name>
<feature type="non-terminal residue" evidence="1">
    <location>
        <position position="339"/>
    </location>
</feature>
<organism evidence="1 2">
    <name type="scientific">Scutellospora calospora</name>
    <dbReference type="NCBI Taxonomy" id="85575"/>
    <lineage>
        <taxon>Eukaryota</taxon>
        <taxon>Fungi</taxon>
        <taxon>Fungi incertae sedis</taxon>
        <taxon>Mucoromycota</taxon>
        <taxon>Glomeromycotina</taxon>
        <taxon>Glomeromycetes</taxon>
        <taxon>Diversisporales</taxon>
        <taxon>Gigasporaceae</taxon>
        <taxon>Scutellospora</taxon>
    </lineage>
</organism>
<accession>A0ACA9KFI7</accession>
<keyword evidence="2" id="KW-1185">Reference proteome</keyword>
<protein>
    <submittedName>
        <fullName evidence="1">3745_t:CDS:1</fullName>
    </submittedName>
</protein>
<evidence type="ECO:0000313" key="2">
    <source>
        <dbReference type="Proteomes" id="UP000789860"/>
    </source>
</evidence>